<sequence length="302" mass="33145">MKYVIGLDGGGTKSEAIAYNLEGEIISQGYSGFSNLLINEKDGINHIIEAIENCLSPLSKENCLFLFLGIAGIGGVKDRGPLEKALKDAFDIPFKIVNDAQIAHAALLNGQSGVLTIAGTGSICIGIHKERTVTAGGWGHLLGDEGSGYWICMEIFKKITQEFDEGIPLSYLSLKMLEKLQLKEAEELKKYIYHNTKAEIASHVPFIVEMANIGDLMTLSVLERAGQLLGKTTIQAIKKLNLREEPRVAIKGSILSKIPVVQKTFIQTIHEHYPTVTFYTNEISSTFGGYLLAMKEINSRKE</sequence>
<comment type="caution">
    <text evidence="2">The sequence shown here is derived from an EMBL/GenBank/DDBJ whole genome shotgun (WGS) entry which is preliminary data.</text>
</comment>
<evidence type="ECO:0000313" key="2">
    <source>
        <dbReference type="EMBL" id="ODG89963.1"/>
    </source>
</evidence>
<dbReference type="InterPro" id="IPR052519">
    <property type="entry name" value="Euk-type_GlcNAc_Kinase"/>
</dbReference>
<dbReference type="SUPFAM" id="SSF53067">
    <property type="entry name" value="Actin-like ATPase domain"/>
    <property type="match status" value="2"/>
</dbReference>
<dbReference type="Pfam" id="PF01869">
    <property type="entry name" value="BcrAD_BadFG"/>
    <property type="match status" value="1"/>
</dbReference>
<name>A0ABX2ZJS1_9BACI</name>
<feature type="domain" description="ATPase BadF/BadG/BcrA/BcrD type" evidence="1">
    <location>
        <begin position="5"/>
        <end position="283"/>
    </location>
</feature>
<dbReference type="CDD" id="cd24007">
    <property type="entry name" value="ASKHA_NBD_eukNAGK-like"/>
    <property type="match status" value="1"/>
</dbReference>
<protein>
    <submittedName>
        <fullName evidence="2">ATPase</fullName>
    </submittedName>
</protein>
<accession>A0ABX2ZJS1</accession>
<dbReference type="RefSeq" id="WP_069035292.1">
    <property type="nucleotide sequence ID" value="NZ_MDKC01000036.1"/>
</dbReference>
<proteinExistence type="predicted"/>
<dbReference type="InterPro" id="IPR002731">
    <property type="entry name" value="ATPase_BadF"/>
</dbReference>
<dbReference type="EMBL" id="MDKC01000036">
    <property type="protein sequence ID" value="ODG89963.1"/>
    <property type="molecule type" value="Genomic_DNA"/>
</dbReference>
<evidence type="ECO:0000259" key="1">
    <source>
        <dbReference type="Pfam" id="PF01869"/>
    </source>
</evidence>
<reference evidence="2 3" key="1">
    <citation type="submission" date="2016-07" db="EMBL/GenBank/DDBJ databases">
        <authorList>
            <person name="Townsley L."/>
            <person name="Shank E.A."/>
        </authorList>
    </citation>
    <scope>NUCLEOTIDE SEQUENCE [LARGE SCALE GENOMIC DNA]</scope>
    <source>
        <strain evidence="2 3">CH01</strain>
    </source>
</reference>
<dbReference type="PANTHER" id="PTHR43190:SF3">
    <property type="entry name" value="N-ACETYL-D-GLUCOSAMINE KINASE"/>
    <property type="match status" value="1"/>
</dbReference>
<dbReference type="Gene3D" id="3.30.420.40">
    <property type="match status" value="2"/>
</dbReference>
<dbReference type="Proteomes" id="UP000094580">
    <property type="component" value="Unassembled WGS sequence"/>
</dbReference>
<dbReference type="InterPro" id="IPR043129">
    <property type="entry name" value="ATPase_NBD"/>
</dbReference>
<organism evidence="2 3">
    <name type="scientific">Gottfriedia luciferensis</name>
    <dbReference type="NCBI Taxonomy" id="178774"/>
    <lineage>
        <taxon>Bacteria</taxon>
        <taxon>Bacillati</taxon>
        <taxon>Bacillota</taxon>
        <taxon>Bacilli</taxon>
        <taxon>Bacillales</taxon>
        <taxon>Bacillaceae</taxon>
        <taxon>Gottfriedia</taxon>
    </lineage>
</organism>
<keyword evidence="3" id="KW-1185">Reference proteome</keyword>
<gene>
    <name evidence="2" type="ORF">BED47_13925</name>
</gene>
<dbReference type="PANTHER" id="PTHR43190">
    <property type="entry name" value="N-ACETYL-D-GLUCOSAMINE KINASE"/>
    <property type="match status" value="1"/>
</dbReference>
<evidence type="ECO:0000313" key="3">
    <source>
        <dbReference type="Proteomes" id="UP000094580"/>
    </source>
</evidence>